<keyword evidence="1" id="KW-0472">Membrane</keyword>
<feature type="transmembrane region" description="Helical" evidence="1">
    <location>
        <begin position="16"/>
        <end position="34"/>
    </location>
</feature>
<protein>
    <submittedName>
        <fullName evidence="2">Uncharacterized protein</fullName>
    </submittedName>
</protein>
<keyword evidence="1" id="KW-1133">Transmembrane helix</keyword>
<feature type="non-terminal residue" evidence="2">
    <location>
        <position position="83"/>
    </location>
</feature>
<proteinExistence type="predicted"/>
<sequence>MEDLNQKEKNTGRLKFIVLSLIGIVLFLIPLPVIEDGKRTTTLPIAFLAKQFQAILGPAIPWIILLIIIVSGILTILCSTVLK</sequence>
<gene>
    <name evidence="2" type="ORF">DD924_12500</name>
</gene>
<reference evidence="2 3" key="1">
    <citation type="journal article" date="2018" name="Vet. Microbiol.">
        <title>Clonal diversity and geographic distribution of methicillin-resistant Staphylococcus pseudintermedius from Australian animals: Discovery of novel sequence types.</title>
        <authorList>
            <person name="Worthing K.A."/>
            <person name="Abraham S."/>
            <person name="Coombs G.W."/>
            <person name="Pang S."/>
            <person name="Saputra S."/>
            <person name="Jordan D."/>
            <person name="Trott D.J."/>
            <person name="Norris J.M."/>
        </authorList>
    </citation>
    <scope>NUCLEOTIDE SEQUENCE [LARGE SCALE GENOMIC DNA]</scope>
    <source>
        <strain evidence="2 3">ST71 3</strain>
    </source>
</reference>
<evidence type="ECO:0000256" key="1">
    <source>
        <dbReference type="SAM" id="Phobius"/>
    </source>
</evidence>
<name>A0A317Z866_STAPS</name>
<dbReference type="AlphaFoldDB" id="A0A317Z866"/>
<keyword evidence="1" id="KW-0812">Transmembrane</keyword>
<accession>A0A317Z866</accession>
<feature type="transmembrane region" description="Helical" evidence="1">
    <location>
        <begin position="59"/>
        <end position="82"/>
    </location>
</feature>
<comment type="caution">
    <text evidence="2">The sequence shown here is derived from an EMBL/GenBank/DDBJ whole genome shotgun (WGS) entry which is preliminary data.</text>
</comment>
<organism evidence="2 3">
    <name type="scientific">Staphylococcus pseudintermedius</name>
    <dbReference type="NCBI Taxonomy" id="283734"/>
    <lineage>
        <taxon>Bacteria</taxon>
        <taxon>Bacillati</taxon>
        <taxon>Bacillota</taxon>
        <taxon>Bacilli</taxon>
        <taxon>Bacillales</taxon>
        <taxon>Staphylococcaceae</taxon>
        <taxon>Staphylococcus</taxon>
        <taxon>Staphylococcus intermedius group</taxon>
    </lineage>
</organism>
<evidence type="ECO:0000313" key="3">
    <source>
        <dbReference type="Proteomes" id="UP000246351"/>
    </source>
</evidence>
<dbReference type="EMBL" id="QEIV01001245">
    <property type="protein sequence ID" value="PWZ97350.1"/>
    <property type="molecule type" value="Genomic_DNA"/>
</dbReference>
<evidence type="ECO:0000313" key="2">
    <source>
        <dbReference type="EMBL" id="PWZ97350.1"/>
    </source>
</evidence>
<dbReference type="Proteomes" id="UP000246351">
    <property type="component" value="Unassembled WGS sequence"/>
</dbReference>